<keyword evidence="7" id="KW-0479">Metal-binding</keyword>
<dbReference type="Pfam" id="PF01292">
    <property type="entry name" value="Ni_hydr_CYTB"/>
    <property type="match status" value="1"/>
</dbReference>
<keyword evidence="4" id="KW-1003">Cell membrane</keyword>
<evidence type="ECO:0000313" key="16">
    <source>
        <dbReference type="Proteomes" id="UP000664835"/>
    </source>
</evidence>
<comment type="subcellular location">
    <subcellularLocation>
        <location evidence="2">Cell membrane</location>
        <topology evidence="2">Multi-pass membrane protein</topology>
    </subcellularLocation>
</comment>
<keyword evidence="10" id="KW-0408">Iron</keyword>
<evidence type="ECO:0000256" key="10">
    <source>
        <dbReference type="ARBA" id="ARBA00023004"/>
    </source>
</evidence>
<evidence type="ECO:0000256" key="1">
    <source>
        <dbReference type="ARBA" id="ARBA00001970"/>
    </source>
</evidence>
<evidence type="ECO:0000256" key="7">
    <source>
        <dbReference type="ARBA" id="ARBA00022723"/>
    </source>
</evidence>
<keyword evidence="6 13" id="KW-0812">Transmembrane</keyword>
<name>A0ABS3Q6X6_9GAMM</name>
<evidence type="ECO:0000313" key="15">
    <source>
        <dbReference type="EMBL" id="MBO1928106.1"/>
    </source>
</evidence>
<comment type="similarity">
    <text evidence="12">Belongs to the cytochrome b561 family.</text>
</comment>
<proteinExistence type="inferred from homology"/>
<dbReference type="PANTHER" id="PTHR30529:SF7">
    <property type="entry name" value="CYTOCHROME B561 BACTERIAL_NI-HYDROGENASE DOMAIN-CONTAINING PROTEIN"/>
    <property type="match status" value="1"/>
</dbReference>
<keyword evidence="8" id="KW-0249">Electron transport</keyword>
<protein>
    <submittedName>
        <fullName evidence="15">Cytochrome b</fullName>
    </submittedName>
</protein>
<feature type="transmembrane region" description="Helical" evidence="13">
    <location>
        <begin position="123"/>
        <end position="144"/>
    </location>
</feature>
<feature type="domain" description="Cytochrome b561 bacterial/Ni-hydrogenase" evidence="14">
    <location>
        <begin position="1"/>
        <end position="160"/>
    </location>
</feature>
<keyword evidence="11 13" id="KW-0472">Membrane</keyword>
<evidence type="ECO:0000256" key="2">
    <source>
        <dbReference type="ARBA" id="ARBA00004651"/>
    </source>
</evidence>
<reference evidence="15 16" key="1">
    <citation type="submission" date="2021-03" db="EMBL/GenBank/DDBJ databases">
        <title>Thiomicrorhabdus sp.nov.,novel sulfur-oxidizing bacteria isolated from coastal sediment.</title>
        <authorList>
            <person name="Liu X."/>
        </authorList>
    </citation>
    <scope>NUCLEOTIDE SEQUENCE [LARGE SCALE GENOMIC DNA]</scope>
    <source>
        <strain evidence="15 16">6S2-11</strain>
    </source>
</reference>
<keyword evidence="5" id="KW-0349">Heme</keyword>
<keyword evidence="3" id="KW-0813">Transport</keyword>
<sequence length="165" mass="18223">MIGMLASGVYMHENDAYSVYPWHKSFGVLIVVFVLWRIFWRIKNGWPKPVQKYSTAEVALSKIVHWLLILGTILMPVSGMMMSGLGGHGIPLFGIELLPRNPDAIDPSKVVPLNETLAGLGKALHGLGGNLLIAAILLHIAGALKHHLIDKDFTLKRMLGKRIEK</sequence>
<comment type="cofactor">
    <cofactor evidence="1">
        <name>heme b</name>
        <dbReference type="ChEBI" id="CHEBI:60344"/>
    </cofactor>
</comment>
<organism evidence="15 16">
    <name type="scientific">Thiomicrorhabdus marina</name>
    <dbReference type="NCBI Taxonomy" id="2818442"/>
    <lineage>
        <taxon>Bacteria</taxon>
        <taxon>Pseudomonadati</taxon>
        <taxon>Pseudomonadota</taxon>
        <taxon>Gammaproteobacteria</taxon>
        <taxon>Thiotrichales</taxon>
        <taxon>Piscirickettsiaceae</taxon>
        <taxon>Thiomicrorhabdus</taxon>
    </lineage>
</organism>
<evidence type="ECO:0000256" key="6">
    <source>
        <dbReference type="ARBA" id="ARBA00022692"/>
    </source>
</evidence>
<keyword evidence="16" id="KW-1185">Reference proteome</keyword>
<dbReference type="Proteomes" id="UP000664835">
    <property type="component" value="Unassembled WGS sequence"/>
</dbReference>
<comment type="caution">
    <text evidence="15">The sequence shown here is derived from an EMBL/GenBank/DDBJ whole genome shotgun (WGS) entry which is preliminary data.</text>
</comment>
<evidence type="ECO:0000256" key="5">
    <source>
        <dbReference type="ARBA" id="ARBA00022617"/>
    </source>
</evidence>
<evidence type="ECO:0000256" key="13">
    <source>
        <dbReference type="SAM" id="Phobius"/>
    </source>
</evidence>
<keyword evidence="9 13" id="KW-1133">Transmembrane helix</keyword>
<evidence type="ECO:0000256" key="4">
    <source>
        <dbReference type="ARBA" id="ARBA00022475"/>
    </source>
</evidence>
<dbReference type="EMBL" id="JAGETV010000026">
    <property type="protein sequence ID" value="MBO1928106.1"/>
    <property type="molecule type" value="Genomic_DNA"/>
</dbReference>
<gene>
    <name evidence="15" type="ORF">J3998_11010</name>
</gene>
<evidence type="ECO:0000259" key="14">
    <source>
        <dbReference type="Pfam" id="PF01292"/>
    </source>
</evidence>
<evidence type="ECO:0000256" key="8">
    <source>
        <dbReference type="ARBA" id="ARBA00022982"/>
    </source>
</evidence>
<dbReference type="InterPro" id="IPR016174">
    <property type="entry name" value="Di-haem_cyt_TM"/>
</dbReference>
<feature type="transmembrane region" description="Helical" evidence="13">
    <location>
        <begin position="20"/>
        <end position="42"/>
    </location>
</feature>
<evidence type="ECO:0000256" key="11">
    <source>
        <dbReference type="ARBA" id="ARBA00023136"/>
    </source>
</evidence>
<evidence type="ECO:0000256" key="12">
    <source>
        <dbReference type="ARBA" id="ARBA00037975"/>
    </source>
</evidence>
<dbReference type="SUPFAM" id="SSF81342">
    <property type="entry name" value="Transmembrane di-heme cytochromes"/>
    <property type="match status" value="1"/>
</dbReference>
<evidence type="ECO:0000256" key="3">
    <source>
        <dbReference type="ARBA" id="ARBA00022448"/>
    </source>
</evidence>
<evidence type="ECO:0000256" key="9">
    <source>
        <dbReference type="ARBA" id="ARBA00022989"/>
    </source>
</evidence>
<dbReference type="InterPro" id="IPR011577">
    <property type="entry name" value="Cyt_b561_bac/Ni-Hgenase"/>
</dbReference>
<feature type="transmembrane region" description="Helical" evidence="13">
    <location>
        <begin position="63"/>
        <end position="82"/>
    </location>
</feature>
<dbReference type="InterPro" id="IPR052168">
    <property type="entry name" value="Cytochrome_b561_oxidase"/>
</dbReference>
<dbReference type="PANTHER" id="PTHR30529">
    <property type="entry name" value="CYTOCHROME B561"/>
    <property type="match status" value="1"/>
</dbReference>
<accession>A0ABS3Q6X6</accession>